<protein>
    <submittedName>
        <fullName evidence="5">Ppx/GppA family phosphatase</fullName>
    </submittedName>
</protein>
<gene>
    <name evidence="5" type="ORF">JFN88_12255</name>
</gene>
<feature type="domain" description="Ppx/GppA phosphatase N-terminal" evidence="3">
    <location>
        <begin position="26"/>
        <end position="303"/>
    </location>
</feature>
<evidence type="ECO:0000256" key="1">
    <source>
        <dbReference type="ARBA" id="ARBA00007125"/>
    </source>
</evidence>
<dbReference type="PANTHER" id="PTHR30005:SF0">
    <property type="entry name" value="RETROGRADE REGULATION PROTEIN 2"/>
    <property type="match status" value="1"/>
</dbReference>
<dbReference type="InterPro" id="IPR050273">
    <property type="entry name" value="GppA/Ppx_hydrolase"/>
</dbReference>
<reference evidence="5" key="1">
    <citation type="submission" date="2020-12" db="EMBL/GenBank/DDBJ databases">
        <authorList>
            <person name="Huq M.A."/>
        </authorList>
    </citation>
    <scope>NUCLEOTIDE SEQUENCE</scope>
    <source>
        <strain evidence="5">MAHUQ-46</strain>
    </source>
</reference>
<feature type="domain" description="Ppx/GppA phosphatase C-terminal" evidence="4">
    <location>
        <begin position="332"/>
        <end position="466"/>
    </location>
</feature>
<dbReference type="InterPro" id="IPR003695">
    <property type="entry name" value="Ppx_GppA_N"/>
</dbReference>
<evidence type="ECO:0000259" key="3">
    <source>
        <dbReference type="Pfam" id="PF02541"/>
    </source>
</evidence>
<proteinExistence type="inferred from homology"/>
<sequence>MKEQRIGIIDIGSNSIRLVIYERTVHGAHRVIDGAKRAARLSQQVDDKGNLTASAIGQLIDILNHFRLLCNLHHTGFIRAVATAAIRNAANSHEVLARLEEETGLVIELLSGLKEAEYGFLGTMNSLDIEDGYLVDIGGGSSEFSLFRGRKLIRTVSFPFGCVSLAKRFTNGGQMDKDQMQALEAMVAKAIASEPWMKEGAGLPLVAVGGTARAFGKLVHARQRYPFAQTHNYAVEGRMAGELLEVLRQLPLDKRGKFPGLSKDRADVIVPGLAVLNAIFKASMASSFLICGSGLRDGLFFSSRFEGQPLLPNVLEYSVSNLAALHPEAPQAYIQQVKQTAMQLMRELDSVFPFPGRAYRWLEAAAILHRIGASIDYYRYEGHTFYLIINSSLNGLSHREIIITAGIASFKTKKKLRQQTLPYESLLEPDDFQHMIRLGTLLQLAIALNRSETPTLKQLSVRVDEHTLHLQPLVGTGPLTVEHQEVEALAEDFSKAWGLLPVLYPC</sequence>
<dbReference type="Gene3D" id="1.10.3210.10">
    <property type="entry name" value="Hypothetical protein af1432"/>
    <property type="match status" value="1"/>
</dbReference>
<dbReference type="RefSeq" id="WP_199019586.1">
    <property type="nucleotide sequence ID" value="NZ_JAELUP010000065.1"/>
</dbReference>
<comment type="caution">
    <text evidence="5">The sequence shown here is derived from an EMBL/GenBank/DDBJ whole genome shotgun (WGS) entry which is preliminary data.</text>
</comment>
<dbReference type="SUPFAM" id="SSF109604">
    <property type="entry name" value="HD-domain/PDEase-like"/>
    <property type="match status" value="1"/>
</dbReference>
<dbReference type="PANTHER" id="PTHR30005">
    <property type="entry name" value="EXOPOLYPHOSPHATASE"/>
    <property type="match status" value="1"/>
</dbReference>
<evidence type="ECO:0000259" key="4">
    <source>
        <dbReference type="Pfam" id="PF21447"/>
    </source>
</evidence>
<dbReference type="Pfam" id="PF21447">
    <property type="entry name" value="Ppx-GppA_III"/>
    <property type="match status" value="1"/>
</dbReference>
<dbReference type="Gene3D" id="3.30.420.40">
    <property type="match status" value="1"/>
</dbReference>
<dbReference type="CDD" id="cd24052">
    <property type="entry name" value="ASKHA_NBD_HpPPX-GppA-like"/>
    <property type="match status" value="1"/>
</dbReference>
<keyword evidence="6" id="KW-1185">Reference proteome</keyword>
<dbReference type="GO" id="GO:0006357">
    <property type="term" value="P:regulation of transcription by RNA polymerase II"/>
    <property type="evidence" value="ECO:0007669"/>
    <property type="project" value="TreeGrafter"/>
</dbReference>
<dbReference type="GO" id="GO:0016787">
    <property type="term" value="F:hydrolase activity"/>
    <property type="evidence" value="ECO:0007669"/>
    <property type="project" value="UniProtKB-KW"/>
</dbReference>
<dbReference type="AlphaFoldDB" id="A0A934J846"/>
<dbReference type="Pfam" id="PF02541">
    <property type="entry name" value="Ppx-GppA"/>
    <property type="match status" value="1"/>
</dbReference>
<accession>A0A934J846</accession>
<comment type="similarity">
    <text evidence="1">Belongs to the GppA/Ppx family.</text>
</comment>
<dbReference type="Proteomes" id="UP000640274">
    <property type="component" value="Unassembled WGS sequence"/>
</dbReference>
<dbReference type="PIRSF" id="PIRSF001267">
    <property type="entry name" value="Pyrophosphatase_GppA_Ppx"/>
    <property type="match status" value="1"/>
</dbReference>
<dbReference type="Gene3D" id="3.30.420.150">
    <property type="entry name" value="Exopolyphosphatase. Domain 2"/>
    <property type="match status" value="1"/>
</dbReference>
<dbReference type="InterPro" id="IPR030673">
    <property type="entry name" value="PyroPPase_GppA_Ppx"/>
</dbReference>
<evidence type="ECO:0000313" key="6">
    <source>
        <dbReference type="Proteomes" id="UP000640274"/>
    </source>
</evidence>
<dbReference type="InterPro" id="IPR043129">
    <property type="entry name" value="ATPase_NBD"/>
</dbReference>
<organism evidence="5 6">
    <name type="scientific">Paenibacillus roseus</name>
    <dbReference type="NCBI Taxonomy" id="2798579"/>
    <lineage>
        <taxon>Bacteria</taxon>
        <taxon>Bacillati</taxon>
        <taxon>Bacillota</taxon>
        <taxon>Bacilli</taxon>
        <taxon>Bacillales</taxon>
        <taxon>Paenibacillaceae</taxon>
        <taxon>Paenibacillus</taxon>
    </lineage>
</organism>
<dbReference type="EMBL" id="JAELUP010000065">
    <property type="protein sequence ID" value="MBJ6362038.1"/>
    <property type="molecule type" value="Genomic_DNA"/>
</dbReference>
<name>A0A934J846_9BACL</name>
<dbReference type="SUPFAM" id="SSF53067">
    <property type="entry name" value="Actin-like ATPase domain"/>
    <property type="match status" value="2"/>
</dbReference>
<evidence type="ECO:0000313" key="5">
    <source>
        <dbReference type="EMBL" id="MBJ6362038.1"/>
    </source>
</evidence>
<dbReference type="InterPro" id="IPR048950">
    <property type="entry name" value="Ppx_GppA_C"/>
</dbReference>
<keyword evidence="2" id="KW-0378">Hydrolase</keyword>
<evidence type="ECO:0000256" key="2">
    <source>
        <dbReference type="ARBA" id="ARBA00022801"/>
    </source>
</evidence>